<evidence type="ECO:0000256" key="7">
    <source>
        <dbReference type="ARBA" id="ARBA00023136"/>
    </source>
</evidence>
<keyword evidence="11" id="KW-1185">Reference proteome</keyword>
<dbReference type="InterPro" id="IPR027417">
    <property type="entry name" value="P-loop_NTPase"/>
</dbReference>
<evidence type="ECO:0000256" key="2">
    <source>
        <dbReference type="ARBA" id="ARBA00022448"/>
    </source>
</evidence>
<feature type="transmembrane region" description="Helical" evidence="8">
    <location>
        <begin position="539"/>
        <end position="563"/>
    </location>
</feature>
<feature type="transmembrane region" description="Helical" evidence="8">
    <location>
        <begin position="431"/>
        <end position="449"/>
    </location>
</feature>
<keyword evidence="7 8" id="KW-0472">Membrane</keyword>
<evidence type="ECO:0000313" key="11">
    <source>
        <dbReference type="Proteomes" id="UP000829196"/>
    </source>
</evidence>
<dbReference type="PANTHER" id="PTHR48041">
    <property type="entry name" value="ABC TRANSPORTER G FAMILY MEMBER 28"/>
    <property type="match status" value="1"/>
</dbReference>
<dbReference type="Pfam" id="PF01061">
    <property type="entry name" value="ABC2_membrane"/>
    <property type="match status" value="1"/>
</dbReference>
<dbReference type="SMART" id="SM00382">
    <property type="entry name" value="AAA"/>
    <property type="match status" value="1"/>
</dbReference>
<evidence type="ECO:0000256" key="8">
    <source>
        <dbReference type="SAM" id="Phobius"/>
    </source>
</evidence>
<comment type="caution">
    <text evidence="10">The sequence shown here is derived from an EMBL/GenBank/DDBJ whole genome shotgun (WGS) entry which is preliminary data.</text>
</comment>
<dbReference type="SUPFAM" id="SSF52540">
    <property type="entry name" value="P-loop containing nucleoside triphosphate hydrolases"/>
    <property type="match status" value="1"/>
</dbReference>
<dbReference type="InterPro" id="IPR003593">
    <property type="entry name" value="AAA+_ATPase"/>
</dbReference>
<proteinExistence type="predicted"/>
<reference evidence="10" key="1">
    <citation type="journal article" date="2022" name="Front. Genet.">
        <title>Chromosome-Scale Assembly of the Dendrobium nobile Genome Provides Insights Into the Molecular Mechanism of the Biosynthesis of the Medicinal Active Ingredient of Dendrobium.</title>
        <authorList>
            <person name="Xu Q."/>
            <person name="Niu S.-C."/>
            <person name="Li K.-L."/>
            <person name="Zheng P.-J."/>
            <person name="Zhang X.-J."/>
            <person name="Jia Y."/>
            <person name="Liu Y."/>
            <person name="Niu Y.-X."/>
            <person name="Yu L.-H."/>
            <person name="Chen D.-F."/>
            <person name="Zhang G.-Q."/>
        </authorList>
    </citation>
    <scope>NUCLEOTIDE SEQUENCE</scope>
    <source>
        <tissue evidence="10">Leaf</tissue>
    </source>
</reference>
<evidence type="ECO:0000256" key="5">
    <source>
        <dbReference type="ARBA" id="ARBA00022840"/>
    </source>
</evidence>
<dbReference type="PANTHER" id="PTHR48041:SF56">
    <property type="entry name" value="ABC TRANSPORTER G FAMILY MEMBER 25"/>
    <property type="match status" value="1"/>
</dbReference>
<dbReference type="GO" id="GO:0005524">
    <property type="term" value="F:ATP binding"/>
    <property type="evidence" value="ECO:0007669"/>
    <property type="project" value="UniProtKB-KW"/>
</dbReference>
<keyword evidence="3 8" id="KW-0812">Transmembrane</keyword>
<evidence type="ECO:0000256" key="4">
    <source>
        <dbReference type="ARBA" id="ARBA00022741"/>
    </source>
</evidence>
<evidence type="ECO:0000313" key="10">
    <source>
        <dbReference type="EMBL" id="KAI0507823.1"/>
    </source>
</evidence>
<dbReference type="GO" id="GO:0140359">
    <property type="term" value="F:ABC-type transporter activity"/>
    <property type="evidence" value="ECO:0007669"/>
    <property type="project" value="InterPro"/>
</dbReference>
<evidence type="ECO:0000256" key="6">
    <source>
        <dbReference type="ARBA" id="ARBA00022989"/>
    </source>
</evidence>
<feature type="transmembrane region" description="Helical" evidence="8">
    <location>
        <begin position="600"/>
        <end position="616"/>
    </location>
</feature>
<dbReference type="InterPro" id="IPR003439">
    <property type="entry name" value="ABC_transporter-like_ATP-bd"/>
</dbReference>
<dbReference type="GO" id="GO:0005886">
    <property type="term" value="C:plasma membrane"/>
    <property type="evidence" value="ECO:0007669"/>
    <property type="project" value="TreeGrafter"/>
</dbReference>
<dbReference type="OrthoDB" id="245989at2759"/>
<dbReference type="Gene3D" id="3.40.50.300">
    <property type="entry name" value="P-loop containing nucleotide triphosphate hydrolases"/>
    <property type="match status" value="1"/>
</dbReference>
<sequence length="673" mass="73745">MSSKELPLKPQTPTPGLLLSPLSPPISLQFIDLSYRVKLTGKNTCGGLARGTPQMLEERTILDGITGQVASGQLLAVLGPSGSGKSTLLTILAGRLPGRHGGCVLANGRPASRSIFRRIGFVPQDDVLYPHLTVRETLTYCAMLRLPRSGETERRDRVRASVEAVIGELGLTDCTETAIGGAFVRGVSGGERKRVSIGHEMLLNPSVVVVDEPTSGLDATAAGRMVEILVGMARKGRAVVASVHQPSSRAYQMFDALLLLAEGRCLYFGRARDAVEYFGSIGFAPGMHVNPADFMLDLANGVAKMDCHGDVEEKISVKQSLISSYDRMLAPRVKASVNASITASIAYAKATTIGNDFSCAQYLSKLEERKKGAILYIAGTDVSFYVHQPGSERSINQKEAKDFTRISWFSQFSILLCRSLKERRHETFNSLRILQVIAAAFLAGSMWWHSSIKNVRDRLGLLFFISIFWGVFASFNAVFTFPQEQAIFIKERASGMYSLSSYFVARMVGDLPMELILPAIFSIIIYWMARLRPELDAFLLTLLVLLFYVLVAQGLGLAIGAAIMDGKQASTLVTITMLSFLLTGGFYVQDVPNCMAWLKYASFTFYCFRLLIGVQYRDEMSSYLGTSNRHGTSGIREIEIEGQVSIAVSILALGAMFVAYRLLAYAALRRIIV</sequence>
<keyword evidence="5" id="KW-0067">ATP-binding</keyword>
<protein>
    <recommendedName>
        <fullName evidence="9">ABC transporter domain-containing protein</fullName>
    </recommendedName>
</protein>
<dbReference type="EMBL" id="JAGYWB010000010">
    <property type="protein sequence ID" value="KAI0507823.1"/>
    <property type="molecule type" value="Genomic_DNA"/>
</dbReference>
<feature type="transmembrane region" description="Helical" evidence="8">
    <location>
        <begin position="461"/>
        <end position="482"/>
    </location>
</feature>
<gene>
    <name evidence="10" type="ORF">KFK09_013951</name>
</gene>
<feature type="transmembrane region" description="Helical" evidence="8">
    <location>
        <begin position="502"/>
        <end position="527"/>
    </location>
</feature>
<dbReference type="SMR" id="A0A8T3B8M2"/>
<organism evidence="10 11">
    <name type="scientific">Dendrobium nobile</name>
    <name type="common">Orchid</name>
    <dbReference type="NCBI Taxonomy" id="94219"/>
    <lineage>
        <taxon>Eukaryota</taxon>
        <taxon>Viridiplantae</taxon>
        <taxon>Streptophyta</taxon>
        <taxon>Embryophyta</taxon>
        <taxon>Tracheophyta</taxon>
        <taxon>Spermatophyta</taxon>
        <taxon>Magnoliopsida</taxon>
        <taxon>Liliopsida</taxon>
        <taxon>Asparagales</taxon>
        <taxon>Orchidaceae</taxon>
        <taxon>Epidendroideae</taxon>
        <taxon>Malaxideae</taxon>
        <taxon>Dendrobiinae</taxon>
        <taxon>Dendrobium</taxon>
    </lineage>
</organism>
<dbReference type="InterPro" id="IPR013525">
    <property type="entry name" value="ABC2_TM"/>
</dbReference>
<evidence type="ECO:0000256" key="3">
    <source>
        <dbReference type="ARBA" id="ARBA00022692"/>
    </source>
</evidence>
<dbReference type="InterPro" id="IPR050352">
    <property type="entry name" value="ABCG_transporters"/>
</dbReference>
<feature type="transmembrane region" description="Helical" evidence="8">
    <location>
        <begin position="569"/>
        <end position="588"/>
    </location>
</feature>
<dbReference type="AlphaFoldDB" id="A0A8T3B8M2"/>
<dbReference type="Pfam" id="PF00005">
    <property type="entry name" value="ABC_tran"/>
    <property type="match status" value="1"/>
</dbReference>
<evidence type="ECO:0000259" key="9">
    <source>
        <dbReference type="PROSITE" id="PS50893"/>
    </source>
</evidence>
<feature type="domain" description="ABC transporter" evidence="9">
    <location>
        <begin position="28"/>
        <end position="287"/>
    </location>
</feature>
<keyword evidence="6 8" id="KW-1133">Transmembrane helix</keyword>
<feature type="transmembrane region" description="Helical" evidence="8">
    <location>
        <begin position="646"/>
        <end position="668"/>
    </location>
</feature>
<dbReference type="GO" id="GO:0016887">
    <property type="term" value="F:ATP hydrolysis activity"/>
    <property type="evidence" value="ECO:0007669"/>
    <property type="project" value="InterPro"/>
</dbReference>
<keyword evidence="2" id="KW-0813">Transport</keyword>
<dbReference type="PROSITE" id="PS50893">
    <property type="entry name" value="ABC_TRANSPORTER_2"/>
    <property type="match status" value="1"/>
</dbReference>
<keyword evidence="4" id="KW-0547">Nucleotide-binding</keyword>
<dbReference type="Proteomes" id="UP000829196">
    <property type="component" value="Unassembled WGS sequence"/>
</dbReference>
<accession>A0A8T3B8M2</accession>
<evidence type="ECO:0000256" key="1">
    <source>
        <dbReference type="ARBA" id="ARBA00004141"/>
    </source>
</evidence>
<name>A0A8T3B8M2_DENNO</name>
<comment type="subcellular location">
    <subcellularLocation>
        <location evidence="1">Membrane</location>
        <topology evidence="1">Multi-pass membrane protein</topology>
    </subcellularLocation>
</comment>